<dbReference type="GO" id="GO:0051015">
    <property type="term" value="F:actin filament binding"/>
    <property type="evidence" value="ECO:0007669"/>
    <property type="project" value="TreeGrafter"/>
</dbReference>
<organism evidence="1 2">
    <name type="scientific">Camelus dromedarius</name>
    <name type="common">Dromedary</name>
    <name type="synonym">Arabian camel</name>
    <dbReference type="NCBI Taxonomy" id="9838"/>
    <lineage>
        <taxon>Eukaryota</taxon>
        <taxon>Metazoa</taxon>
        <taxon>Chordata</taxon>
        <taxon>Craniata</taxon>
        <taxon>Vertebrata</taxon>
        <taxon>Euteleostomi</taxon>
        <taxon>Mammalia</taxon>
        <taxon>Eutheria</taxon>
        <taxon>Laurasiatheria</taxon>
        <taxon>Artiodactyla</taxon>
        <taxon>Tylopoda</taxon>
        <taxon>Camelidae</taxon>
        <taxon>Camelus</taxon>
    </lineage>
</organism>
<sequence length="79" mass="8704">MRIALNPSLDDLRCSPDDKDLVHEFVVAEGLTCLIKVGAEADQNYQNYILRDASEGLLIGGQEAAICYLGHERMLSPVQ</sequence>
<dbReference type="GO" id="GO:0005856">
    <property type="term" value="C:cytoskeleton"/>
    <property type="evidence" value="ECO:0007669"/>
    <property type="project" value="TreeGrafter"/>
</dbReference>
<evidence type="ECO:0000313" key="1">
    <source>
        <dbReference type="EMBL" id="KAB1258354.1"/>
    </source>
</evidence>
<dbReference type="Gene3D" id="1.25.10.10">
    <property type="entry name" value="Leucine-rich Repeat Variant"/>
    <property type="match status" value="1"/>
</dbReference>
<keyword evidence="2" id="KW-1185">Reference proteome</keyword>
<dbReference type="GO" id="GO:0030866">
    <property type="term" value="P:cortical actin cytoskeleton organization"/>
    <property type="evidence" value="ECO:0007669"/>
    <property type="project" value="TreeGrafter"/>
</dbReference>
<dbReference type="GO" id="GO:0055003">
    <property type="term" value="P:cardiac myofibril assembly"/>
    <property type="evidence" value="ECO:0007669"/>
    <property type="project" value="TreeGrafter"/>
</dbReference>
<dbReference type="EMBL" id="JWIN03000024">
    <property type="protein sequence ID" value="KAB1258354.1"/>
    <property type="molecule type" value="Genomic_DNA"/>
</dbReference>
<protein>
    <submittedName>
        <fullName evidence="1">FH1/FH2 domain-containing protein 3</fullName>
    </submittedName>
</protein>
<proteinExistence type="predicted"/>
<dbReference type="GO" id="GO:0045214">
    <property type="term" value="P:sarcomere organization"/>
    <property type="evidence" value="ECO:0007669"/>
    <property type="project" value="TreeGrafter"/>
</dbReference>
<comment type="caution">
    <text evidence="1">The sequence shown here is derived from an EMBL/GenBank/DDBJ whole genome shotgun (WGS) entry which is preliminary data.</text>
</comment>
<accession>A0A5N4CJ30</accession>
<dbReference type="STRING" id="9838.ENSCDRP00005006324"/>
<feature type="non-terminal residue" evidence="1">
    <location>
        <position position="79"/>
    </location>
</feature>
<dbReference type="PANTHER" id="PTHR45920:SF3">
    <property type="entry name" value="FH1_FH2 DOMAIN-CONTAINING PROTEIN 3"/>
    <property type="match status" value="1"/>
</dbReference>
<dbReference type="PANTHER" id="PTHR45920">
    <property type="entry name" value="FORMIN HOMOLOGY 2 DOMAIN CONTAINING, ISOFORM I"/>
    <property type="match status" value="1"/>
</dbReference>
<dbReference type="AlphaFoldDB" id="A0A5N4CJ30"/>
<gene>
    <name evidence="1" type="ORF">Cadr_000028440</name>
</gene>
<evidence type="ECO:0000313" key="2">
    <source>
        <dbReference type="Proteomes" id="UP000299084"/>
    </source>
</evidence>
<reference evidence="1 2" key="1">
    <citation type="journal article" date="2019" name="Mol. Ecol. Resour.">
        <title>Improving Illumina assemblies with Hi-C and long reads: an example with the North African dromedary.</title>
        <authorList>
            <person name="Elbers J.P."/>
            <person name="Rogers M.F."/>
            <person name="Perelman P.L."/>
            <person name="Proskuryakova A.A."/>
            <person name="Serdyukova N.A."/>
            <person name="Johnson W.E."/>
            <person name="Horin P."/>
            <person name="Corander J."/>
            <person name="Murphy D."/>
            <person name="Burger P.A."/>
        </authorList>
    </citation>
    <scope>NUCLEOTIDE SEQUENCE [LARGE SCALE GENOMIC DNA]</scope>
    <source>
        <strain evidence="1">Drom800</strain>
        <tissue evidence="1">Blood</tissue>
    </source>
</reference>
<dbReference type="InterPro" id="IPR011989">
    <property type="entry name" value="ARM-like"/>
</dbReference>
<dbReference type="Proteomes" id="UP000299084">
    <property type="component" value="Unassembled WGS sequence"/>
</dbReference>
<name>A0A5N4CJ30_CAMDR</name>
<dbReference type="GO" id="GO:0005737">
    <property type="term" value="C:cytoplasm"/>
    <property type="evidence" value="ECO:0007669"/>
    <property type="project" value="TreeGrafter"/>
</dbReference>